<reference evidence="1" key="1">
    <citation type="journal article" date="2021" name="New Phytol.">
        <title>Evolutionary innovations through gain and loss of genes in the ectomycorrhizal Boletales.</title>
        <authorList>
            <person name="Wu G."/>
            <person name="Miyauchi S."/>
            <person name="Morin E."/>
            <person name="Kuo A."/>
            <person name="Drula E."/>
            <person name="Varga T."/>
            <person name="Kohler A."/>
            <person name="Feng B."/>
            <person name="Cao Y."/>
            <person name="Lipzen A."/>
            <person name="Daum C."/>
            <person name="Hundley H."/>
            <person name="Pangilinan J."/>
            <person name="Johnson J."/>
            <person name="Barry K."/>
            <person name="LaButti K."/>
            <person name="Ng V."/>
            <person name="Ahrendt S."/>
            <person name="Min B."/>
            <person name="Choi I.G."/>
            <person name="Park H."/>
            <person name="Plett J.M."/>
            <person name="Magnuson J."/>
            <person name="Spatafora J.W."/>
            <person name="Nagy L.G."/>
            <person name="Henrissat B."/>
            <person name="Grigoriev I.V."/>
            <person name="Yang Z.L."/>
            <person name="Xu J."/>
            <person name="Martin F.M."/>
        </authorList>
    </citation>
    <scope>NUCLEOTIDE SEQUENCE</scope>
    <source>
        <strain evidence="1">KUC20120723A-06</strain>
    </source>
</reference>
<name>A0ACB8BEJ1_9AGAM</name>
<organism evidence="1 2">
    <name type="scientific">Leucogyrophana mollusca</name>
    <dbReference type="NCBI Taxonomy" id="85980"/>
    <lineage>
        <taxon>Eukaryota</taxon>
        <taxon>Fungi</taxon>
        <taxon>Dikarya</taxon>
        <taxon>Basidiomycota</taxon>
        <taxon>Agaricomycotina</taxon>
        <taxon>Agaricomycetes</taxon>
        <taxon>Agaricomycetidae</taxon>
        <taxon>Boletales</taxon>
        <taxon>Boletales incertae sedis</taxon>
        <taxon>Leucogyrophana</taxon>
    </lineage>
</organism>
<evidence type="ECO:0000313" key="2">
    <source>
        <dbReference type="Proteomes" id="UP000790709"/>
    </source>
</evidence>
<keyword evidence="2" id="KW-1185">Reference proteome</keyword>
<accession>A0ACB8BEJ1</accession>
<evidence type="ECO:0000313" key="1">
    <source>
        <dbReference type="EMBL" id="KAH7924116.1"/>
    </source>
</evidence>
<proteinExistence type="predicted"/>
<gene>
    <name evidence="1" type="ORF">BV22DRAFT_535600</name>
</gene>
<dbReference type="Proteomes" id="UP000790709">
    <property type="component" value="Unassembled WGS sequence"/>
</dbReference>
<protein>
    <submittedName>
        <fullName evidence="1">Uncharacterized protein</fullName>
    </submittedName>
</protein>
<comment type="caution">
    <text evidence="1">The sequence shown here is derived from an EMBL/GenBank/DDBJ whole genome shotgun (WGS) entry which is preliminary data.</text>
</comment>
<dbReference type="EMBL" id="MU266433">
    <property type="protein sequence ID" value="KAH7924116.1"/>
    <property type="molecule type" value="Genomic_DNA"/>
</dbReference>
<sequence length="138" mass="15442">MSIQPKTFTLHPGYRGFLVGIVNSDFQQRAFIEVTRDSHSILSATFHGQGPRVHMSNMFTNRKTLSFGPFNFPVTVHVTISSHHGGGSWEISKTVGPLAIEKRPQPDYPIELLVATVISEARQEASHDDCTITIFQYK</sequence>